<evidence type="ECO:0000313" key="1">
    <source>
        <dbReference type="EMBL" id="JAD31595.1"/>
    </source>
</evidence>
<name>A0A0A8Z4E1_ARUDO</name>
<accession>A0A0A8Z4E1</accession>
<dbReference type="AlphaFoldDB" id="A0A0A8Z4E1"/>
<sequence length="16" mass="1717">MSVSVQCPLLLRAVSN</sequence>
<organism evidence="1">
    <name type="scientific">Arundo donax</name>
    <name type="common">Giant reed</name>
    <name type="synonym">Donax arundinaceus</name>
    <dbReference type="NCBI Taxonomy" id="35708"/>
    <lineage>
        <taxon>Eukaryota</taxon>
        <taxon>Viridiplantae</taxon>
        <taxon>Streptophyta</taxon>
        <taxon>Embryophyta</taxon>
        <taxon>Tracheophyta</taxon>
        <taxon>Spermatophyta</taxon>
        <taxon>Magnoliopsida</taxon>
        <taxon>Liliopsida</taxon>
        <taxon>Poales</taxon>
        <taxon>Poaceae</taxon>
        <taxon>PACMAD clade</taxon>
        <taxon>Arundinoideae</taxon>
        <taxon>Arundineae</taxon>
        <taxon>Arundo</taxon>
    </lineage>
</organism>
<reference evidence="1" key="2">
    <citation type="journal article" date="2015" name="Data Brief">
        <title>Shoot transcriptome of the giant reed, Arundo donax.</title>
        <authorList>
            <person name="Barrero R.A."/>
            <person name="Guerrero F.D."/>
            <person name="Moolhuijzen P."/>
            <person name="Goolsby J.A."/>
            <person name="Tidwell J."/>
            <person name="Bellgard S.E."/>
            <person name="Bellgard M.I."/>
        </authorList>
    </citation>
    <scope>NUCLEOTIDE SEQUENCE</scope>
    <source>
        <tissue evidence="1">Shoot tissue taken approximately 20 cm above the soil surface</tissue>
    </source>
</reference>
<reference evidence="1" key="1">
    <citation type="submission" date="2014-09" db="EMBL/GenBank/DDBJ databases">
        <authorList>
            <person name="Magalhaes I.L.F."/>
            <person name="Oliveira U."/>
            <person name="Santos F.R."/>
            <person name="Vidigal T.H.D.A."/>
            <person name="Brescovit A.D."/>
            <person name="Santos A.J."/>
        </authorList>
    </citation>
    <scope>NUCLEOTIDE SEQUENCE</scope>
    <source>
        <tissue evidence="1">Shoot tissue taken approximately 20 cm above the soil surface</tissue>
    </source>
</reference>
<dbReference type="EMBL" id="GBRH01266300">
    <property type="protein sequence ID" value="JAD31595.1"/>
    <property type="molecule type" value="Transcribed_RNA"/>
</dbReference>
<proteinExistence type="predicted"/>
<protein>
    <submittedName>
        <fullName evidence="1">Uncharacterized protein</fullName>
    </submittedName>
</protein>